<organism evidence="1 2">
    <name type="scientific">Eikenella longinqua</name>
    <dbReference type="NCBI Taxonomy" id="1795827"/>
    <lineage>
        <taxon>Bacteria</taxon>
        <taxon>Pseudomonadati</taxon>
        <taxon>Pseudomonadota</taxon>
        <taxon>Betaproteobacteria</taxon>
        <taxon>Neisseriales</taxon>
        <taxon>Neisseriaceae</taxon>
        <taxon>Eikenella</taxon>
    </lineage>
</organism>
<name>A0A1A9S2X9_9NEIS</name>
<evidence type="ECO:0000313" key="1">
    <source>
        <dbReference type="EMBL" id="OAM30885.1"/>
    </source>
</evidence>
<dbReference type="GO" id="GO:0006261">
    <property type="term" value="P:DNA-templated DNA replication"/>
    <property type="evidence" value="ECO:0007669"/>
    <property type="project" value="TreeGrafter"/>
</dbReference>
<dbReference type="GO" id="GO:0008408">
    <property type="term" value="F:3'-5' exonuclease activity"/>
    <property type="evidence" value="ECO:0007669"/>
    <property type="project" value="InterPro"/>
</dbReference>
<keyword evidence="2" id="KW-1185">Reference proteome</keyword>
<gene>
    <name evidence="1" type="ORF">A7P95_02485</name>
</gene>
<dbReference type="AlphaFoldDB" id="A0A1A9S2X9"/>
<accession>A0A1A9S2X9</accession>
<dbReference type="RefSeq" id="WP_067590649.1">
    <property type="nucleotide sequence ID" value="NZ_LXSL01000012.1"/>
</dbReference>
<dbReference type="InterPro" id="IPR027417">
    <property type="entry name" value="P-loop_NTPase"/>
</dbReference>
<dbReference type="STRING" id="1795827.A7P95_02485"/>
<dbReference type="SUPFAM" id="SSF52540">
    <property type="entry name" value="P-loop containing nucleoside triphosphate hydrolases"/>
    <property type="match status" value="1"/>
</dbReference>
<dbReference type="NCBIfam" id="TIGR00678">
    <property type="entry name" value="holB"/>
    <property type="match status" value="1"/>
</dbReference>
<dbReference type="EMBL" id="LXSL01000012">
    <property type="protein sequence ID" value="OAM30885.1"/>
    <property type="molecule type" value="Genomic_DNA"/>
</dbReference>
<dbReference type="GO" id="GO:0009360">
    <property type="term" value="C:DNA polymerase III complex"/>
    <property type="evidence" value="ECO:0007669"/>
    <property type="project" value="TreeGrafter"/>
</dbReference>
<sequence>MIYPWQQSAWQQLAAQWANRPNAWLFTGRRNTGKTTFARHLTQALLCEQPQAGHQPCGSCPSCHLFAQGSHPDYYELTPELPAEGESGRKLLQIKIDAVRAVLSPLLQSSVRGGLRVVLVQPAETMNIQAANALLKMLEEPPAAVVFLLVTHNKDRLLPTIKSRCRPFLLPAPSAEEALGYLKTHGSHDAAQAEALLAFHCGAPLFAAEPEQDALREELCQLLAKPRLLAMLDYAAAFDKQKWPLAVFLDWLHKWLADTALAQQQLPPLYYPQHEAALFQVASRTAGQPLFQLVQRLNRLSPYGRHTLSVRMQIENLLIDYLAFWQNKPSTY</sequence>
<dbReference type="Gene3D" id="3.40.50.300">
    <property type="entry name" value="P-loop containing nucleotide triphosphate hydrolases"/>
    <property type="match status" value="1"/>
</dbReference>
<dbReference type="OrthoDB" id="9811073at2"/>
<dbReference type="Proteomes" id="UP000077885">
    <property type="component" value="Unassembled WGS sequence"/>
</dbReference>
<dbReference type="Pfam" id="PF13177">
    <property type="entry name" value="DNA_pol3_delta2"/>
    <property type="match status" value="1"/>
</dbReference>
<dbReference type="GO" id="GO:0003887">
    <property type="term" value="F:DNA-directed DNA polymerase activity"/>
    <property type="evidence" value="ECO:0007669"/>
    <property type="project" value="InterPro"/>
</dbReference>
<dbReference type="PANTHER" id="PTHR11669">
    <property type="entry name" value="REPLICATION FACTOR C / DNA POLYMERASE III GAMMA-TAU SUBUNIT"/>
    <property type="match status" value="1"/>
</dbReference>
<dbReference type="InterPro" id="IPR004622">
    <property type="entry name" value="DNA_pol_HolB"/>
</dbReference>
<comment type="caution">
    <text evidence="1">The sequence shown here is derived from an EMBL/GenBank/DDBJ whole genome shotgun (WGS) entry which is preliminary data.</text>
</comment>
<dbReference type="InterPro" id="IPR050238">
    <property type="entry name" value="DNA_Rep/Repair_Clamp_Loader"/>
</dbReference>
<protein>
    <submittedName>
        <fullName evidence="1">DNA polymerase III subunit delta</fullName>
    </submittedName>
</protein>
<reference evidence="2" key="1">
    <citation type="submission" date="2016-05" db="EMBL/GenBank/DDBJ databases">
        <title>Draft genome of Corynebacterium afermentans subsp. afermentans LCDC 88199T.</title>
        <authorList>
            <person name="Bernier A.-M."/>
            <person name="Bernard K."/>
        </authorList>
    </citation>
    <scope>NUCLEOTIDE SEQUENCE [LARGE SCALE GENOMIC DNA]</scope>
    <source>
        <strain evidence="2">NML02-A-017</strain>
    </source>
</reference>
<dbReference type="PANTHER" id="PTHR11669:SF8">
    <property type="entry name" value="DNA POLYMERASE III SUBUNIT DELTA"/>
    <property type="match status" value="1"/>
</dbReference>
<evidence type="ECO:0000313" key="2">
    <source>
        <dbReference type="Proteomes" id="UP000077885"/>
    </source>
</evidence>
<proteinExistence type="predicted"/>